<evidence type="ECO:0000313" key="2">
    <source>
        <dbReference type="EMBL" id="UNZ00947.1"/>
    </source>
</evidence>
<protein>
    <submittedName>
        <fullName evidence="2">Uncharacterized protein</fullName>
    </submittedName>
</protein>
<feature type="signal peptide" evidence="1">
    <location>
        <begin position="1"/>
        <end position="22"/>
    </location>
</feature>
<reference evidence="2 3" key="1">
    <citation type="submission" date="2022-03" db="EMBL/GenBank/DDBJ databases">
        <title>Complete genome of Streptomyces rimosus ssp. rimosus R7 (=ATCC 10970).</title>
        <authorList>
            <person name="Beganovic S."/>
            <person name="Ruckert C."/>
            <person name="Busche T."/>
            <person name="Kalinowski J."/>
            <person name="Wittmann C."/>
        </authorList>
    </citation>
    <scope>NUCLEOTIDE SEQUENCE [LARGE SCALE GENOMIC DNA]</scope>
    <source>
        <strain evidence="2 3">R7</strain>
    </source>
</reference>
<keyword evidence="1" id="KW-0732">Signal</keyword>
<gene>
    <name evidence="2" type="ORF">SRIMR7_02230</name>
</gene>
<dbReference type="RefSeq" id="WP_003986683.1">
    <property type="nucleotide sequence ID" value="NZ_CP094298.1"/>
</dbReference>
<dbReference type="EMBL" id="CP094298">
    <property type="protein sequence ID" value="UNZ00947.1"/>
    <property type="molecule type" value="Genomic_DNA"/>
</dbReference>
<organism evidence="2 3">
    <name type="scientific">Streptomyces rimosus subsp. rimosus</name>
    <dbReference type="NCBI Taxonomy" id="132474"/>
    <lineage>
        <taxon>Bacteria</taxon>
        <taxon>Bacillati</taxon>
        <taxon>Actinomycetota</taxon>
        <taxon>Actinomycetes</taxon>
        <taxon>Kitasatosporales</taxon>
        <taxon>Streptomycetaceae</taxon>
        <taxon>Streptomyces</taxon>
    </lineage>
</organism>
<accession>A0ABY3YT52</accession>
<name>A0ABY3YT52_STRRM</name>
<evidence type="ECO:0000313" key="3">
    <source>
        <dbReference type="Proteomes" id="UP000829494"/>
    </source>
</evidence>
<dbReference type="GeneID" id="66859971"/>
<sequence>MKLRRTLSVSAVTAALIPLAVAAAPATQAAPAPKMPTCSDVDTAYGQYHNNFFAGRSFGVPDTVRLGDEWHVFTATLTNVSKKELKSFSLRARVDSNVYNEGEHGLSPYADLQYWDAAKREWKTLRQGDAATGGIPGPSTLKPRESVHVQLRFRVREGLSHDQSYDSYAYLYGTFVDRYRGIDCTTSDVAGSTFNLRWK</sequence>
<evidence type="ECO:0000256" key="1">
    <source>
        <dbReference type="SAM" id="SignalP"/>
    </source>
</evidence>
<keyword evidence="3" id="KW-1185">Reference proteome</keyword>
<feature type="chain" id="PRO_5045778582" evidence="1">
    <location>
        <begin position="23"/>
        <end position="199"/>
    </location>
</feature>
<proteinExistence type="predicted"/>
<dbReference type="Proteomes" id="UP000829494">
    <property type="component" value="Chromosome"/>
</dbReference>